<dbReference type="SMART" id="SM00861">
    <property type="entry name" value="Transket_pyr"/>
    <property type="match status" value="1"/>
</dbReference>
<dbReference type="AlphaFoldDB" id="A0A1T4JWN0"/>
<name>A0A1T4JWN0_9BACT</name>
<dbReference type="InterPro" id="IPR033248">
    <property type="entry name" value="Transketolase_C"/>
</dbReference>
<keyword evidence="3" id="KW-0786">Thiamine pyrophosphate</keyword>
<protein>
    <submittedName>
        <fullName evidence="5">Transketolase</fullName>
    </submittedName>
</protein>
<dbReference type="EMBL" id="FUWR01000001">
    <property type="protein sequence ID" value="SJZ34662.1"/>
    <property type="molecule type" value="Genomic_DNA"/>
</dbReference>
<comment type="cofactor">
    <cofactor evidence="1">
        <name>thiamine diphosphate</name>
        <dbReference type="ChEBI" id="CHEBI:58937"/>
    </cofactor>
</comment>
<dbReference type="CDD" id="cd07033">
    <property type="entry name" value="TPP_PYR_DXS_TK_like"/>
    <property type="match status" value="1"/>
</dbReference>
<dbReference type="InterPro" id="IPR051157">
    <property type="entry name" value="PDH/Transketolase"/>
</dbReference>
<dbReference type="OrthoDB" id="9803371at2"/>
<reference evidence="6" key="1">
    <citation type="submission" date="2017-02" db="EMBL/GenBank/DDBJ databases">
        <authorList>
            <person name="Varghese N."/>
            <person name="Submissions S."/>
        </authorList>
    </citation>
    <scope>NUCLEOTIDE SEQUENCE [LARGE SCALE GENOMIC DNA]</scope>
    <source>
        <strain evidence="6">ATCC BAA-34</strain>
    </source>
</reference>
<comment type="similarity">
    <text evidence="2">Belongs to the transketolase family.</text>
</comment>
<keyword evidence="6" id="KW-1185">Reference proteome</keyword>
<dbReference type="PANTHER" id="PTHR43825">
    <property type="entry name" value="PYRUVATE DEHYDROGENASE E1 COMPONENT"/>
    <property type="match status" value="1"/>
</dbReference>
<feature type="domain" description="Transketolase-like pyrimidine-binding" evidence="4">
    <location>
        <begin position="5"/>
        <end position="169"/>
    </location>
</feature>
<dbReference type="FunFam" id="3.40.50.970:FF:000129">
    <property type="entry name" value="Transketolase"/>
    <property type="match status" value="1"/>
</dbReference>
<evidence type="ECO:0000313" key="6">
    <source>
        <dbReference type="Proteomes" id="UP000190102"/>
    </source>
</evidence>
<evidence type="ECO:0000256" key="2">
    <source>
        <dbReference type="ARBA" id="ARBA00007131"/>
    </source>
</evidence>
<dbReference type="RefSeq" id="WP_078788453.1">
    <property type="nucleotide sequence ID" value="NZ_FUWR01000001.1"/>
</dbReference>
<proteinExistence type="inferred from homology"/>
<dbReference type="Pfam" id="PF02779">
    <property type="entry name" value="Transket_pyr"/>
    <property type="match status" value="1"/>
</dbReference>
<dbReference type="SUPFAM" id="SSF52518">
    <property type="entry name" value="Thiamin diphosphate-binding fold (THDP-binding)"/>
    <property type="match status" value="1"/>
</dbReference>
<evidence type="ECO:0000313" key="5">
    <source>
        <dbReference type="EMBL" id="SJZ34662.1"/>
    </source>
</evidence>
<accession>A0A1T4JWN0</accession>
<dbReference type="Proteomes" id="UP000190102">
    <property type="component" value="Unassembled WGS sequence"/>
</dbReference>
<evidence type="ECO:0000256" key="1">
    <source>
        <dbReference type="ARBA" id="ARBA00001964"/>
    </source>
</evidence>
<sequence>MKIYEDARDAIFEELYELALKDKDVIVLSADTGAYMLTLFKKNIPEQFYNVGIAEQNMMSVAAGLSMSGKKVFVYGISNFVTLRCLEQIKIDICCMQRPVTIIGMGTGYVYSSDGPTHHITEDVAVMRAIPGITILSPSDCSLCAASIHIAYNSQGPCYIRFDKGPFDQIYQPDTDFSSGVSEITAGIDYAIIATGIMVNQAQFIAKECEKRGIAIAVIDLYRLKPVNTKGLVEMLRKFKGVFTLEEHTIIGGIGSIIAETLVTNNIMIPVKMFGIPDVSRRDVGSREFMRRLDGTDVDTVVSEIMSAIDHAV</sequence>
<dbReference type="InterPro" id="IPR029061">
    <property type="entry name" value="THDP-binding"/>
</dbReference>
<dbReference type="SUPFAM" id="SSF52922">
    <property type="entry name" value="TK C-terminal domain-like"/>
    <property type="match status" value="1"/>
</dbReference>
<dbReference type="PANTHER" id="PTHR43825:SF1">
    <property type="entry name" value="TRANSKETOLASE-LIKE PYRIMIDINE-BINDING DOMAIN-CONTAINING PROTEIN"/>
    <property type="match status" value="1"/>
</dbReference>
<dbReference type="STRING" id="115783.SAMN02745119_00136"/>
<dbReference type="Pfam" id="PF02780">
    <property type="entry name" value="Transketolase_C"/>
    <property type="match status" value="1"/>
</dbReference>
<evidence type="ECO:0000259" key="4">
    <source>
        <dbReference type="SMART" id="SM00861"/>
    </source>
</evidence>
<gene>
    <name evidence="5" type="ORF">SAMN02745119_00136</name>
</gene>
<evidence type="ECO:0000256" key="3">
    <source>
        <dbReference type="ARBA" id="ARBA00023052"/>
    </source>
</evidence>
<dbReference type="InterPro" id="IPR005475">
    <property type="entry name" value="Transketolase-like_Pyr-bd"/>
</dbReference>
<organism evidence="5 6">
    <name type="scientific">Trichlorobacter thiogenes</name>
    <dbReference type="NCBI Taxonomy" id="115783"/>
    <lineage>
        <taxon>Bacteria</taxon>
        <taxon>Pseudomonadati</taxon>
        <taxon>Thermodesulfobacteriota</taxon>
        <taxon>Desulfuromonadia</taxon>
        <taxon>Geobacterales</taxon>
        <taxon>Geobacteraceae</taxon>
        <taxon>Trichlorobacter</taxon>
    </lineage>
</organism>
<dbReference type="Gene3D" id="3.40.50.920">
    <property type="match status" value="1"/>
</dbReference>
<dbReference type="Gene3D" id="3.40.50.970">
    <property type="match status" value="1"/>
</dbReference>
<dbReference type="InterPro" id="IPR009014">
    <property type="entry name" value="Transketo_C/PFOR_II"/>
</dbReference>